<feature type="region of interest" description="Disordered" evidence="1">
    <location>
        <begin position="1354"/>
        <end position="1402"/>
    </location>
</feature>
<reference evidence="4 5" key="1">
    <citation type="submission" date="2019-01" db="EMBL/GenBank/DDBJ databases">
        <title>Intercellular communication is required for trap formation in the nematode-trapping fungus Duddingtonia flagrans.</title>
        <authorList>
            <person name="Youssar L."/>
            <person name="Wernet V."/>
            <person name="Hensel N."/>
            <person name="Hildebrandt H.-G."/>
            <person name="Fischer R."/>
        </authorList>
    </citation>
    <scope>NUCLEOTIDE SEQUENCE [LARGE SCALE GENOMIC DNA]</scope>
    <source>
        <strain evidence="4 5">CBS H-5679</strain>
    </source>
</reference>
<keyword evidence="2" id="KW-0732">Signal</keyword>
<evidence type="ECO:0000313" key="4">
    <source>
        <dbReference type="EMBL" id="RVD84771.1"/>
    </source>
</evidence>
<dbReference type="InterPro" id="IPR024535">
    <property type="entry name" value="RHGA/B-epi-like_pectate_lyase"/>
</dbReference>
<comment type="caution">
    <text evidence="4">The sequence shown here is derived from an EMBL/GenBank/DDBJ whole genome shotgun (WGS) entry which is preliminary data.</text>
</comment>
<keyword evidence="5" id="KW-1185">Reference proteome</keyword>
<dbReference type="PANTHER" id="PTHR33928">
    <property type="entry name" value="POLYGALACTURONASE QRT3"/>
    <property type="match status" value="1"/>
</dbReference>
<dbReference type="FunFam" id="2.160.20.10:FF:000049">
    <property type="entry name" value="Putative exo-beta-1,3-glucanase"/>
    <property type="match status" value="1"/>
</dbReference>
<evidence type="ECO:0000256" key="2">
    <source>
        <dbReference type="SAM" id="SignalP"/>
    </source>
</evidence>
<dbReference type="Proteomes" id="UP000283090">
    <property type="component" value="Unassembled WGS sequence"/>
</dbReference>
<dbReference type="GO" id="GO:0004650">
    <property type="term" value="F:polygalacturonase activity"/>
    <property type="evidence" value="ECO:0007669"/>
    <property type="project" value="InterPro"/>
</dbReference>
<dbReference type="VEuPathDB" id="FungiDB:DFL_006495"/>
<dbReference type="InterPro" id="IPR012334">
    <property type="entry name" value="Pectin_lyas_fold"/>
</dbReference>
<dbReference type="OrthoDB" id="187139at2759"/>
<dbReference type="STRING" id="97331.A0A437A0I3"/>
<feature type="signal peptide" evidence="2">
    <location>
        <begin position="1"/>
        <end position="19"/>
    </location>
</feature>
<dbReference type="Pfam" id="PF12708">
    <property type="entry name" value="Pect-lyase_RHGA_epim"/>
    <property type="match status" value="2"/>
</dbReference>
<proteinExistence type="predicted"/>
<organism evidence="4 5">
    <name type="scientific">Arthrobotrys flagrans</name>
    <name type="common">Nematode-trapping fungus</name>
    <name type="synonym">Trichothecium flagrans</name>
    <dbReference type="NCBI Taxonomy" id="97331"/>
    <lineage>
        <taxon>Eukaryota</taxon>
        <taxon>Fungi</taxon>
        <taxon>Dikarya</taxon>
        <taxon>Ascomycota</taxon>
        <taxon>Pezizomycotina</taxon>
        <taxon>Orbiliomycetes</taxon>
        <taxon>Orbiliales</taxon>
        <taxon>Orbiliaceae</taxon>
        <taxon>Arthrobotrys</taxon>
    </lineage>
</organism>
<dbReference type="EMBL" id="SAEB01000007">
    <property type="protein sequence ID" value="RVD84771.1"/>
    <property type="molecule type" value="Genomic_DNA"/>
</dbReference>
<feature type="chain" id="PRO_5019120055" description="Rhamnogalacturonase A/B/Epimerase-like pectate lyase domain-containing protein" evidence="2">
    <location>
        <begin position="20"/>
        <end position="1500"/>
    </location>
</feature>
<accession>A0A437A0I3</accession>
<evidence type="ECO:0000256" key="1">
    <source>
        <dbReference type="SAM" id="MobiDB-lite"/>
    </source>
</evidence>
<dbReference type="CDD" id="cd23668">
    <property type="entry name" value="GH55_beta13glucanase-like"/>
    <property type="match status" value="1"/>
</dbReference>
<dbReference type="InterPro" id="IPR011050">
    <property type="entry name" value="Pectin_lyase_fold/virulence"/>
</dbReference>
<protein>
    <recommendedName>
        <fullName evidence="3">Rhamnogalacturonase A/B/Epimerase-like pectate lyase domain-containing protein</fullName>
    </recommendedName>
</protein>
<dbReference type="InterPro" id="IPR039279">
    <property type="entry name" value="QRT3-like"/>
</dbReference>
<feature type="domain" description="Rhamnogalacturonase A/B/Epimerase-like pectate lyase" evidence="3">
    <location>
        <begin position="563"/>
        <end position="621"/>
    </location>
</feature>
<name>A0A437A0I3_ARTFL</name>
<gene>
    <name evidence="4" type="ORF">DFL_006495</name>
</gene>
<dbReference type="GeneID" id="93588806"/>
<evidence type="ECO:0000313" key="5">
    <source>
        <dbReference type="Proteomes" id="UP000283090"/>
    </source>
</evidence>
<feature type="compositionally biased region" description="Polar residues" evidence="1">
    <location>
        <begin position="118"/>
        <end position="129"/>
    </location>
</feature>
<feature type="region of interest" description="Disordered" evidence="1">
    <location>
        <begin position="91"/>
        <end position="135"/>
    </location>
</feature>
<feature type="domain" description="Rhamnogalacturonase A/B/Epimerase-like pectate lyase" evidence="3">
    <location>
        <begin position="195"/>
        <end position="424"/>
    </location>
</feature>
<sequence length="1500" mass="164921">MRGLSYLPLFLSLLSTVNGVATYDKRVVIEDNADLEAHLSKRAFGAHDDHFPEGHDRLYPRDDAYNHLKDKRAVPPEVEAARNIIKQAQVAQAKKNRNRFRNPIRPTFELRPPRKAQKSSQRVASSSAGDPSISEEVTDAAKLIAEFEAPTYNETLPDLGPGFPKLEKRQGGSFWMESVTHGAVAIGGSDGYQVFRNVKDFGAVGDGRTDDTAAINLAISSGDRCGDNCGSSTVKPALVYFPSGTYLVSKSLVGYYNTQMVGNAANPPIIRAASSFVGLGVISSNVYVEGASGGQWYINQNNFMRQVRNFIIDMRAIPNVMEGQGVRPAGIHWQVAQATSLQNIQIIMSSRADTTHIGIFMENGSGGFMSDVTFSGGAIGAYLGNQQYTIRKFSFTGCKIAVETHWNWVFSAKSFLINNCQLGFNISAGAGNGQGTGSITIMDTIILNTPTGIASFLSGTNRTSLIVDNLKLINVPIAITNNGATVLPGGTTVINSWGAGIAYDDSDAIGYRGKAQQGGSVLYGNIAKPPELLDENGNWFERSKPQYADVPASGFYDVKARGGARGNGRSDDTAALNSALAAATAAGQIAYFPHGIYLVTDTVFIPSGAKIVGEVWSQIQASGGRFNDAANPRVMLRVGNPGDVGTVEIQDLIFGVKAPTAGAILMEWNIKASEKGTAGIWDTHWRVGGSIGSNLQASQCPKLTGQVNPNCIAGSMLFHITKGATGYFENLWAWTSDHDLDVVTQDQIDIYVGRGILIESQGPTWLYGTASEHNVLYQYQLQGAKNVFMSLIQTESPYYQTAPGAPAPFPYQAGSSTPAASRRDLQDVFEGNASVFTDSLLEKRQTSGISSFILDPGFRDCDPTSITCPVSWALRIVQSEDVHLYGAGLYSWFQNYDQGCLSGSGCQWNVAQVDGATKKLRMQNFVTVGASVMLNNPRNLAIFADKNRNGFASSALGFESVAGSGGSFGDDGGASVGYDGQAGGADELHVRIISSSRVPPGESLEIDRSNQKYFWEAYIGEPGDTLRESCLWYEARENIGKVESPKPAGVYGSYIGPPSKATIIVYGNKCVYETTATTEWLFFNEGDKYGELSCEGFSEKFDCVKIGGQVPRQPDTYCSDNFWFIEDVKCDLVGYKSLEPRNKNFLAPADISLEFFRRWMRTNARNPGQPFYQRSRQLFYTQRRPENHWEGRPGLSDRARHLAARVGLYTIWEGWPSVRYDGQHARDNDFYDLDGFLRNIQANPPPHTNGRHDYFMMMSTIFAQEASGTVWVMTEDPRRIMMTNIWLNAEYRTLAEGGRDWVQRIIAIDLEGGRDWVQRIIAIDLEGGNPHVIFSRFPDGVENRASPHNPVRWTGPMPWDWPVRGLPPDNDGPPRPSETGSGSNKKRDDSWVPEQPIQFETRDMRDAREVAEREFEKFMKRSGPAECSLASPKSPVEAALERRQFDGYIFERADYGVDCLQTLYALWGNMTGVCEPFDQVFSTRTYEKIQGVYKWNDFFG</sequence>
<dbReference type="PANTHER" id="PTHR33928:SF2">
    <property type="entry name" value="PECTATE LYASE SUPERFAMILY PROTEIN DOMAIN-CONTAINING PROTEIN-RELATED"/>
    <property type="match status" value="1"/>
</dbReference>
<evidence type="ECO:0000259" key="3">
    <source>
        <dbReference type="Pfam" id="PF12708"/>
    </source>
</evidence>
<dbReference type="Gene3D" id="2.160.20.10">
    <property type="entry name" value="Single-stranded right-handed beta-helix, Pectin lyase-like"/>
    <property type="match status" value="2"/>
</dbReference>
<dbReference type="RefSeq" id="XP_067490315.1">
    <property type="nucleotide sequence ID" value="XM_067635934.1"/>
</dbReference>
<dbReference type="SUPFAM" id="SSF51126">
    <property type="entry name" value="Pectin lyase-like"/>
    <property type="match status" value="2"/>
</dbReference>